<name>A0AAU8DWZ5_9ACTN</name>
<gene>
    <name evidence="1" type="ORF">ABLG96_08820</name>
</gene>
<dbReference type="InterPro" id="IPR009057">
    <property type="entry name" value="Homeodomain-like_sf"/>
</dbReference>
<protein>
    <recommendedName>
        <fullName evidence="2">Transposase</fullName>
    </recommendedName>
</protein>
<accession>A0AAU8DWZ5</accession>
<reference evidence="1" key="1">
    <citation type="submission" date="2024-05" db="EMBL/GenBank/DDBJ databases">
        <authorList>
            <person name="Cai S.Y."/>
            <person name="Jin L.M."/>
            <person name="Li H.R."/>
        </authorList>
    </citation>
    <scope>NUCLEOTIDE SEQUENCE</scope>
    <source>
        <strain evidence="1">A5-74</strain>
    </source>
</reference>
<evidence type="ECO:0000313" key="1">
    <source>
        <dbReference type="EMBL" id="XCG65367.1"/>
    </source>
</evidence>
<organism evidence="1">
    <name type="scientific">Nakamurella sp. A5-74</name>
    <dbReference type="NCBI Taxonomy" id="3158264"/>
    <lineage>
        <taxon>Bacteria</taxon>
        <taxon>Bacillati</taxon>
        <taxon>Actinomycetota</taxon>
        <taxon>Actinomycetes</taxon>
        <taxon>Nakamurellales</taxon>
        <taxon>Nakamurellaceae</taxon>
        <taxon>Nakamurella</taxon>
    </lineage>
</organism>
<dbReference type="SUPFAM" id="SSF46689">
    <property type="entry name" value="Homeodomain-like"/>
    <property type="match status" value="1"/>
</dbReference>
<evidence type="ECO:0008006" key="2">
    <source>
        <dbReference type="Google" id="ProtNLM"/>
    </source>
</evidence>
<sequence>MANRKYSASQRAQATELILTHHRPATLVARDMSVGVSTVHRWVSDALAAGSEWETGAAPTRPAGPSREFLELQIRDAHLRLGQLEAQLERLRLGRERVADAAPVTARTHLPGQNIGC</sequence>
<proteinExistence type="predicted"/>
<dbReference type="EMBL" id="CP159218">
    <property type="protein sequence ID" value="XCG65367.1"/>
    <property type="molecule type" value="Genomic_DNA"/>
</dbReference>
<dbReference type="AlphaFoldDB" id="A0AAU8DWZ5"/>
<dbReference type="RefSeq" id="WP_353650972.1">
    <property type="nucleotide sequence ID" value="NZ_CP159218.1"/>
</dbReference>